<dbReference type="AlphaFoldDB" id="A0A0C9VH24"/>
<dbReference type="Proteomes" id="UP000054279">
    <property type="component" value="Unassembled WGS sequence"/>
</dbReference>
<sequence>MQRTGTPMFIAIEMSSQELGHESIVPETLDPNLFKLGGKPYDLYMQHYETKDYDSLNAFLDAVAAGTVPEEDPFKDRGSTVQHQPYHDIESILWVIMWFLIRACPLGASEDLEYNQRV</sequence>
<reference evidence="1 2" key="1">
    <citation type="submission" date="2014-06" db="EMBL/GenBank/DDBJ databases">
        <title>Evolutionary Origins and Diversification of the Mycorrhizal Mutualists.</title>
        <authorList>
            <consortium name="DOE Joint Genome Institute"/>
            <consortium name="Mycorrhizal Genomics Consortium"/>
            <person name="Kohler A."/>
            <person name="Kuo A."/>
            <person name="Nagy L.G."/>
            <person name="Floudas D."/>
            <person name="Copeland A."/>
            <person name="Barry K.W."/>
            <person name="Cichocki N."/>
            <person name="Veneault-Fourrey C."/>
            <person name="LaButti K."/>
            <person name="Lindquist E.A."/>
            <person name="Lipzen A."/>
            <person name="Lundell T."/>
            <person name="Morin E."/>
            <person name="Murat C."/>
            <person name="Riley R."/>
            <person name="Ohm R."/>
            <person name="Sun H."/>
            <person name="Tunlid A."/>
            <person name="Henrissat B."/>
            <person name="Grigoriev I.V."/>
            <person name="Hibbett D.S."/>
            <person name="Martin F."/>
        </authorList>
    </citation>
    <scope>NUCLEOTIDE SEQUENCE [LARGE SCALE GENOMIC DNA]</scope>
    <source>
        <strain evidence="1 2">SS14</strain>
    </source>
</reference>
<evidence type="ECO:0008006" key="3">
    <source>
        <dbReference type="Google" id="ProtNLM"/>
    </source>
</evidence>
<gene>
    <name evidence="1" type="ORF">M422DRAFT_69672</name>
</gene>
<proteinExistence type="predicted"/>
<name>A0A0C9VH24_SPHS4</name>
<dbReference type="OrthoDB" id="5569250at2759"/>
<dbReference type="EMBL" id="KN837176">
    <property type="protein sequence ID" value="KIJ36641.1"/>
    <property type="molecule type" value="Genomic_DNA"/>
</dbReference>
<protein>
    <recommendedName>
        <fullName evidence="3">Fungal-type protein kinase domain-containing protein</fullName>
    </recommendedName>
</protein>
<evidence type="ECO:0000313" key="2">
    <source>
        <dbReference type="Proteomes" id="UP000054279"/>
    </source>
</evidence>
<keyword evidence="2" id="KW-1185">Reference proteome</keyword>
<dbReference type="HOGENOM" id="CLU_2074605_0_0_1"/>
<accession>A0A0C9VH24</accession>
<evidence type="ECO:0000313" key="1">
    <source>
        <dbReference type="EMBL" id="KIJ36641.1"/>
    </source>
</evidence>
<organism evidence="1 2">
    <name type="scientific">Sphaerobolus stellatus (strain SS14)</name>
    <dbReference type="NCBI Taxonomy" id="990650"/>
    <lineage>
        <taxon>Eukaryota</taxon>
        <taxon>Fungi</taxon>
        <taxon>Dikarya</taxon>
        <taxon>Basidiomycota</taxon>
        <taxon>Agaricomycotina</taxon>
        <taxon>Agaricomycetes</taxon>
        <taxon>Phallomycetidae</taxon>
        <taxon>Geastrales</taxon>
        <taxon>Sphaerobolaceae</taxon>
        <taxon>Sphaerobolus</taxon>
    </lineage>
</organism>